<sequence length="67" mass="8025">MRLALLLFQGQTILLCSIKFKRIDFFFLVCNATMSRSDEIDVEDYVTRPDIIIWLSWMRLDSSRQHQ</sequence>
<dbReference type="AlphaFoldDB" id="A0AAD4XU80"/>
<organism evidence="1 2">
    <name type="scientific">Papaver atlanticum</name>
    <dbReference type="NCBI Taxonomy" id="357466"/>
    <lineage>
        <taxon>Eukaryota</taxon>
        <taxon>Viridiplantae</taxon>
        <taxon>Streptophyta</taxon>
        <taxon>Embryophyta</taxon>
        <taxon>Tracheophyta</taxon>
        <taxon>Spermatophyta</taxon>
        <taxon>Magnoliopsida</taxon>
        <taxon>Ranunculales</taxon>
        <taxon>Papaveraceae</taxon>
        <taxon>Papaveroideae</taxon>
        <taxon>Papaver</taxon>
    </lineage>
</organism>
<gene>
    <name evidence="1" type="ORF">MKW98_018334</name>
</gene>
<protein>
    <submittedName>
        <fullName evidence="1">Uncharacterized protein</fullName>
    </submittedName>
</protein>
<comment type="caution">
    <text evidence="1">The sequence shown here is derived from an EMBL/GenBank/DDBJ whole genome shotgun (WGS) entry which is preliminary data.</text>
</comment>
<reference evidence="1" key="1">
    <citation type="submission" date="2022-04" db="EMBL/GenBank/DDBJ databases">
        <title>A functionally conserved STORR gene fusion in Papaver species that diverged 16.8 million years ago.</title>
        <authorList>
            <person name="Catania T."/>
        </authorList>
    </citation>
    <scope>NUCLEOTIDE SEQUENCE</scope>
    <source>
        <strain evidence="1">S-188037</strain>
    </source>
</reference>
<evidence type="ECO:0000313" key="2">
    <source>
        <dbReference type="Proteomes" id="UP001202328"/>
    </source>
</evidence>
<proteinExistence type="predicted"/>
<keyword evidence="2" id="KW-1185">Reference proteome</keyword>
<evidence type="ECO:0000313" key="1">
    <source>
        <dbReference type="EMBL" id="KAI3945517.1"/>
    </source>
</evidence>
<accession>A0AAD4XU80</accession>
<dbReference type="EMBL" id="JAJJMB010003771">
    <property type="protein sequence ID" value="KAI3945517.1"/>
    <property type="molecule type" value="Genomic_DNA"/>
</dbReference>
<dbReference type="Proteomes" id="UP001202328">
    <property type="component" value="Unassembled WGS sequence"/>
</dbReference>
<name>A0AAD4XU80_9MAGN</name>